<feature type="transmembrane region" description="Helical" evidence="5">
    <location>
        <begin position="172"/>
        <end position="190"/>
    </location>
</feature>
<dbReference type="InterPro" id="IPR006685">
    <property type="entry name" value="MscS_channel_2nd"/>
</dbReference>
<feature type="domain" description="Mechanosensitive ion channel MscS" evidence="6">
    <location>
        <begin position="192"/>
        <end position="260"/>
    </location>
</feature>
<keyword evidence="8" id="KW-1185">Reference proteome</keyword>
<feature type="transmembrane region" description="Helical" evidence="5">
    <location>
        <begin position="76"/>
        <end position="97"/>
    </location>
</feature>
<feature type="transmembrane region" description="Helical" evidence="5">
    <location>
        <begin position="109"/>
        <end position="126"/>
    </location>
</feature>
<dbReference type="InterPro" id="IPR023408">
    <property type="entry name" value="MscS_beta-dom_sf"/>
</dbReference>
<dbReference type="PANTHER" id="PTHR30414:SF0">
    <property type="entry name" value="MINICONDUCTANCE MECHANOSENSITIVE CHANNEL YBDG"/>
    <property type="match status" value="1"/>
</dbReference>
<dbReference type="RefSeq" id="WP_308864459.1">
    <property type="nucleotide sequence ID" value="NZ_JAVHUL010000020.1"/>
</dbReference>
<feature type="transmembrane region" description="Helical" evidence="5">
    <location>
        <begin position="23"/>
        <end position="47"/>
    </location>
</feature>
<organism evidence="7 8">
    <name type="scientific">Mesonia profundi</name>
    <dbReference type="NCBI Taxonomy" id="3070998"/>
    <lineage>
        <taxon>Bacteria</taxon>
        <taxon>Pseudomonadati</taxon>
        <taxon>Bacteroidota</taxon>
        <taxon>Flavobacteriia</taxon>
        <taxon>Flavobacteriales</taxon>
        <taxon>Flavobacteriaceae</taxon>
        <taxon>Mesonia</taxon>
    </lineage>
</organism>
<evidence type="ECO:0000313" key="8">
    <source>
        <dbReference type="Proteomes" id="UP001230915"/>
    </source>
</evidence>
<evidence type="ECO:0000256" key="1">
    <source>
        <dbReference type="ARBA" id="ARBA00004370"/>
    </source>
</evidence>
<dbReference type="InterPro" id="IPR010920">
    <property type="entry name" value="LSM_dom_sf"/>
</dbReference>
<keyword evidence="4 5" id="KW-0472">Membrane</keyword>
<gene>
    <name evidence="7" type="ORF">RBU60_08695</name>
</gene>
<name>A0ABU1A4M1_9FLAO</name>
<feature type="transmembrane region" description="Helical" evidence="5">
    <location>
        <begin position="147"/>
        <end position="166"/>
    </location>
</feature>
<protein>
    <submittedName>
        <fullName evidence="7">Mechanosensitive ion channel</fullName>
    </submittedName>
</protein>
<evidence type="ECO:0000259" key="6">
    <source>
        <dbReference type="Pfam" id="PF00924"/>
    </source>
</evidence>
<dbReference type="Proteomes" id="UP001230915">
    <property type="component" value="Unassembled WGS sequence"/>
</dbReference>
<evidence type="ECO:0000313" key="7">
    <source>
        <dbReference type="EMBL" id="MDQ7917651.1"/>
    </source>
</evidence>
<dbReference type="SUPFAM" id="SSF50182">
    <property type="entry name" value="Sm-like ribonucleoproteins"/>
    <property type="match status" value="1"/>
</dbReference>
<evidence type="ECO:0000256" key="2">
    <source>
        <dbReference type="ARBA" id="ARBA00022692"/>
    </source>
</evidence>
<comment type="subcellular location">
    <subcellularLocation>
        <location evidence="1">Membrane</location>
    </subcellularLocation>
</comment>
<dbReference type="EMBL" id="JAVHUL010000020">
    <property type="protein sequence ID" value="MDQ7917651.1"/>
    <property type="molecule type" value="Genomic_DNA"/>
</dbReference>
<reference evidence="7 8" key="1">
    <citation type="submission" date="2023-08" db="EMBL/GenBank/DDBJ databases">
        <title>Mesonia sp. MT50, isolated from deep-sea sediment of the Mariana Trench.</title>
        <authorList>
            <person name="Fu H."/>
        </authorList>
    </citation>
    <scope>NUCLEOTIDE SEQUENCE [LARGE SCALE GENOMIC DNA]</scope>
    <source>
        <strain evidence="7 8">MT50</strain>
    </source>
</reference>
<sequence>MSTTKITHSFYRLFKDWGWQNNLAVYGNLIANFIILILLVYIFDFILRNTLREFIKRLTEKTKTEFDDLLFKNKGIYHFSHLLTLFLVRWLTPLALVDFKGYSNDAENLIDVLSIIVIILFIRSIIRTCRDFIRTLDGFKDKPIDSYVQVFTIFTWFFGFMIIFSLLTGKDVWTFLTALGALSAVILLIFKDTILGFVASIQVSVNDMVRIGDWITMEKYAADGDVYEINLASVKVRNFDNTITTIPTYYLISDSFKNWRGMSASGGRRIKRAILIKSSSIHFLSDTEFEELKNVQLIKEYLNTRQAEIDTYNQKNQVDKSTLLNGRNQTNFGVFRKYIDAYLNQHSAINKEMMIMTRQLEPTSKGIPLEIYAFSKDKVWKNYEHIIADIFDHVLAAVPYFNLEIFEIPSGDNFNVSVENRDIKLNDTDNTSSKAKN</sequence>
<dbReference type="InterPro" id="IPR030192">
    <property type="entry name" value="YbdG"/>
</dbReference>
<evidence type="ECO:0000256" key="3">
    <source>
        <dbReference type="ARBA" id="ARBA00022989"/>
    </source>
</evidence>
<evidence type="ECO:0000256" key="5">
    <source>
        <dbReference type="SAM" id="Phobius"/>
    </source>
</evidence>
<dbReference type="PANTHER" id="PTHR30414">
    <property type="entry name" value="MINICONDUCTANCE MECHANOSENSITIVE CHANNEL YBDG"/>
    <property type="match status" value="1"/>
</dbReference>
<keyword evidence="2 5" id="KW-0812">Transmembrane</keyword>
<evidence type="ECO:0000256" key="4">
    <source>
        <dbReference type="ARBA" id="ARBA00023136"/>
    </source>
</evidence>
<comment type="caution">
    <text evidence="7">The sequence shown here is derived from an EMBL/GenBank/DDBJ whole genome shotgun (WGS) entry which is preliminary data.</text>
</comment>
<proteinExistence type="predicted"/>
<dbReference type="Gene3D" id="2.30.30.60">
    <property type="match status" value="1"/>
</dbReference>
<dbReference type="Pfam" id="PF00924">
    <property type="entry name" value="MS_channel_2nd"/>
    <property type="match status" value="1"/>
</dbReference>
<keyword evidence="3 5" id="KW-1133">Transmembrane helix</keyword>
<accession>A0ABU1A4M1</accession>